<dbReference type="GO" id="GO:0030600">
    <property type="term" value="F:feruloyl esterase activity"/>
    <property type="evidence" value="ECO:0007669"/>
    <property type="project" value="UniProtKB-ARBA"/>
</dbReference>
<organism evidence="9 10">
    <name type="scientific">Exophiala bonariae</name>
    <dbReference type="NCBI Taxonomy" id="1690606"/>
    <lineage>
        <taxon>Eukaryota</taxon>
        <taxon>Fungi</taxon>
        <taxon>Dikarya</taxon>
        <taxon>Ascomycota</taxon>
        <taxon>Pezizomycotina</taxon>
        <taxon>Eurotiomycetes</taxon>
        <taxon>Chaetothyriomycetidae</taxon>
        <taxon>Chaetothyriales</taxon>
        <taxon>Herpotrichiellaceae</taxon>
        <taxon>Exophiala</taxon>
    </lineage>
</organism>
<feature type="chain" id="PRO_5043095624" description="Carboxylic ester hydrolase" evidence="8">
    <location>
        <begin position="20"/>
        <end position="530"/>
    </location>
</feature>
<dbReference type="AlphaFoldDB" id="A0AAV9N276"/>
<dbReference type="PANTHER" id="PTHR33938:SF8">
    <property type="entry name" value="CARBOXYLIC ESTER HYDROLASE"/>
    <property type="match status" value="1"/>
</dbReference>
<dbReference type="Pfam" id="PF07519">
    <property type="entry name" value="Tannase"/>
    <property type="match status" value="1"/>
</dbReference>
<evidence type="ECO:0000313" key="9">
    <source>
        <dbReference type="EMBL" id="KAK5048197.1"/>
    </source>
</evidence>
<dbReference type="Proteomes" id="UP001358417">
    <property type="component" value="Unassembled WGS sequence"/>
</dbReference>
<comment type="caution">
    <text evidence="9">The sequence shown here is derived from an EMBL/GenBank/DDBJ whole genome shotgun (WGS) entry which is preliminary data.</text>
</comment>
<keyword evidence="5 8" id="KW-0378">Hydrolase</keyword>
<comment type="similarity">
    <text evidence="1 8">Belongs to the tannase family.</text>
</comment>
<keyword evidence="7" id="KW-1015">Disulfide bond</keyword>
<dbReference type="InterPro" id="IPR029058">
    <property type="entry name" value="AB_hydrolase_fold"/>
</dbReference>
<dbReference type="EMBL" id="JAVRRD010000022">
    <property type="protein sequence ID" value="KAK5048197.1"/>
    <property type="molecule type" value="Genomic_DNA"/>
</dbReference>
<protein>
    <recommendedName>
        <fullName evidence="8">Carboxylic ester hydrolase</fullName>
        <ecNumber evidence="8">3.1.1.-</ecNumber>
    </recommendedName>
</protein>
<evidence type="ECO:0000313" key="10">
    <source>
        <dbReference type="Proteomes" id="UP001358417"/>
    </source>
</evidence>
<dbReference type="GeneID" id="89974041"/>
<dbReference type="EC" id="3.1.1.-" evidence="8"/>
<dbReference type="GO" id="GO:0046872">
    <property type="term" value="F:metal ion binding"/>
    <property type="evidence" value="ECO:0007669"/>
    <property type="project" value="UniProtKB-KW"/>
</dbReference>
<evidence type="ECO:0000256" key="5">
    <source>
        <dbReference type="ARBA" id="ARBA00022801"/>
    </source>
</evidence>
<proteinExistence type="inferred from homology"/>
<dbReference type="RefSeq" id="XP_064703655.1">
    <property type="nucleotide sequence ID" value="XM_064849431.1"/>
</dbReference>
<keyword evidence="6" id="KW-0106">Calcium</keyword>
<dbReference type="Gene3D" id="3.40.50.1820">
    <property type="entry name" value="alpha/beta hydrolase"/>
    <property type="match status" value="1"/>
</dbReference>
<keyword evidence="2" id="KW-0719">Serine esterase</keyword>
<keyword evidence="3" id="KW-0479">Metal-binding</keyword>
<keyword evidence="10" id="KW-1185">Reference proteome</keyword>
<dbReference type="SUPFAM" id="SSF53474">
    <property type="entry name" value="alpha/beta-Hydrolases"/>
    <property type="match status" value="1"/>
</dbReference>
<dbReference type="InterPro" id="IPR011118">
    <property type="entry name" value="Tannase/feruloyl_esterase"/>
</dbReference>
<evidence type="ECO:0000256" key="1">
    <source>
        <dbReference type="ARBA" id="ARBA00006249"/>
    </source>
</evidence>
<gene>
    <name evidence="9" type="ORF">LTR84_005867</name>
</gene>
<feature type="signal peptide" evidence="8">
    <location>
        <begin position="1"/>
        <end position="19"/>
    </location>
</feature>
<evidence type="ECO:0000256" key="6">
    <source>
        <dbReference type="ARBA" id="ARBA00022837"/>
    </source>
</evidence>
<evidence type="ECO:0000256" key="3">
    <source>
        <dbReference type="ARBA" id="ARBA00022723"/>
    </source>
</evidence>
<keyword evidence="4 8" id="KW-0732">Signal</keyword>
<evidence type="ECO:0000256" key="2">
    <source>
        <dbReference type="ARBA" id="ARBA00022487"/>
    </source>
</evidence>
<dbReference type="PANTHER" id="PTHR33938">
    <property type="entry name" value="FERULOYL ESTERASE B-RELATED"/>
    <property type="match status" value="1"/>
</dbReference>
<name>A0AAV9N276_9EURO</name>
<accession>A0AAV9N276</accession>
<reference evidence="9 10" key="1">
    <citation type="submission" date="2023-08" db="EMBL/GenBank/DDBJ databases">
        <title>Black Yeasts Isolated from many extreme environments.</title>
        <authorList>
            <person name="Coleine C."/>
            <person name="Stajich J.E."/>
            <person name="Selbmann L."/>
        </authorList>
    </citation>
    <scope>NUCLEOTIDE SEQUENCE [LARGE SCALE GENOMIC DNA]</scope>
    <source>
        <strain evidence="9 10">CCFEE 5792</strain>
    </source>
</reference>
<sequence length="530" mass="57511">MKLQLKSYTIALLIAPVLTQPTPNSGTNWTQCTSLKPPNIPGTTIISFKAQELLNYTVSAVPLLLKNDISGLNICDVDIVLTHQGAQDQVKVKIWLPLEGWNGRFLGTGGSGFAAGLFEYSLAPAAGLGYASASTDAGLSGDPYSPELWALTADGKVNTELLVNFASRSVHDMTVAGKQISTQFYGTKPHHSYWNGCSTGGRQGLVSAQKYPADFDGIVAGAPAIDWARYVVAEQWPQVVMKEHQTYVDPCLLKAFTQSAISACDSFDGVNDNVITEPKRCVFSPFKLVGTSVDCNGKTISFTRIIATVIHDILRGPFPKDTSNLYALNLGAPLDYLSNTTVLDGVRKGSPFFVNDAWLRYFVLKDPSFDTTTIGYSEFKKLFSQSQDEYGEIIGSNNPDLSGFQKQGGKLIVWHGLSDQLIFPQGTVNYHHQVEAALKHRVAMDTFYRTFLVPGVDHCGLGLTNGAVPVDPLSSLVAWVEQDVSPDILDALASNATGFTLTRSICRYPLTSRYIGHGDQNSAANYICVP</sequence>
<evidence type="ECO:0000256" key="4">
    <source>
        <dbReference type="ARBA" id="ARBA00022729"/>
    </source>
</evidence>
<evidence type="ECO:0000256" key="8">
    <source>
        <dbReference type="RuleBase" id="RU361238"/>
    </source>
</evidence>
<evidence type="ECO:0000256" key="7">
    <source>
        <dbReference type="ARBA" id="ARBA00023157"/>
    </source>
</evidence>